<reference evidence="2 3" key="1">
    <citation type="submission" date="2020-08" db="EMBL/GenBank/DDBJ databases">
        <title>Studying the diversity of plant-associated saprophytic bacteria and their role in host health and plant-pathogen interactions.</title>
        <authorList>
            <person name="Potnis N."/>
        </authorList>
    </citation>
    <scope>NUCLEOTIDE SEQUENCE [LARGE SCALE GENOMIC DNA]</scope>
    <source>
        <strain evidence="2 3">F16</strain>
    </source>
</reference>
<keyword evidence="2" id="KW-0560">Oxidoreductase</keyword>
<keyword evidence="2" id="KW-0223">Dioxygenase</keyword>
<dbReference type="RefSeq" id="WP_184439773.1">
    <property type="nucleotide sequence ID" value="NZ_JACHNS010000002.1"/>
</dbReference>
<dbReference type="Gene3D" id="2.60.120.590">
    <property type="entry name" value="Alpha-ketoglutarate-dependent dioxygenase AlkB-like"/>
    <property type="match status" value="1"/>
</dbReference>
<dbReference type="SUPFAM" id="SSF51197">
    <property type="entry name" value="Clavaminate synthase-like"/>
    <property type="match status" value="1"/>
</dbReference>
<feature type="domain" description="Fe2OG dioxygenase" evidence="1">
    <location>
        <begin position="93"/>
        <end position="191"/>
    </location>
</feature>
<dbReference type="EMBL" id="JACHNS010000002">
    <property type="protein sequence ID" value="MBB4592843.1"/>
    <property type="molecule type" value="Genomic_DNA"/>
</dbReference>
<gene>
    <name evidence="2" type="ORF">FHR60_001483</name>
</gene>
<dbReference type="Pfam" id="PF13532">
    <property type="entry name" value="2OG-FeII_Oxy_2"/>
    <property type="match status" value="1"/>
</dbReference>
<dbReference type="InterPro" id="IPR032854">
    <property type="entry name" value="ALKBH3"/>
</dbReference>
<dbReference type="Proteomes" id="UP000554726">
    <property type="component" value="Unassembled WGS sequence"/>
</dbReference>
<keyword evidence="3" id="KW-1185">Reference proteome</keyword>
<dbReference type="PANTHER" id="PTHR31212">
    <property type="entry name" value="ALPHA-KETOGLUTARATE-DEPENDENT DIOXYGENASE ALKB HOMOLOG 3"/>
    <property type="match status" value="1"/>
</dbReference>
<comment type="caution">
    <text evidence="2">The sequence shown here is derived from an EMBL/GenBank/DDBJ whole genome shotgun (WGS) entry which is preliminary data.</text>
</comment>
<dbReference type="PANTHER" id="PTHR31212:SF4">
    <property type="entry name" value="ALPHA-KETOGLUTARATE-DEPENDENT DIOXYGENASE ALKB HOMOLOG 3"/>
    <property type="match status" value="1"/>
</dbReference>
<name>A0ABR6JJ51_9XANT</name>
<organism evidence="2 3">
    <name type="scientific">Xanthomonas cannabis</name>
    <dbReference type="NCBI Taxonomy" id="1885674"/>
    <lineage>
        <taxon>Bacteria</taxon>
        <taxon>Pseudomonadati</taxon>
        <taxon>Pseudomonadota</taxon>
        <taxon>Gammaproteobacteria</taxon>
        <taxon>Lysobacterales</taxon>
        <taxon>Lysobacteraceae</taxon>
        <taxon>Xanthomonas</taxon>
    </lineage>
</organism>
<evidence type="ECO:0000313" key="2">
    <source>
        <dbReference type="EMBL" id="MBB4592843.1"/>
    </source>
</evidence>
<sequence length="209" mass="22873">MDLFDTAATPLQVLDDAEGGVRYWPQLLAPALAQACFDALRDAADWRSQRREMYDRVVEVPRLLASYRLDGALPAGLPLHCLLDAVQAVVPAPYNAVGLNLYRDGRDSVAMHHDTLQTMVAPYPIALVSLGTPRRMNLRANTGHARAIGLELAPGSLLAMSHASQRTHTHGIPKTSRVVGERLSVVFRVRPAERMAAGRHGPHWEPPSP</sequence>
<protein>
    <submittedName>
        <fullName evidence="2">Alkylated DNA repair dioxygenase AlkB</fullName>
    </submittedName>
</protein>
<dbReference type="PROSITE" id="PS51471">
    <property type="entry name" value="FE2OG_OXY"/>
    <property type="match status" value="1"/>
</dbReference>
<accession>A0ABR6JJ51</accession>
<dbReference type="InterPro" id="IPR027450">
    <property type="entry name" value="AlkB-like"/>
</dbReference>
<proteinExistence type="predicted"/>
<evidence type="ECO:0000259" key="1">
    <source>
        <dbReference type="PROSITE" id="PS51471"/>
    </source>
</evidence>
<dbReference type="GO" id="GO:0051213">
    <property type="term" value="F:dioxygenase activity"/>
    <property type="evidence" value="ECO:0007669"/>
    <property type="project" value="UniProtKB-KW"/>
</dbReference>
<dbReference type="InterPro" id="IPR005123">
    <property type="entry name" value="Oxoglu/Fe-dep_dioxygenase_dom"/>
</dbReference>
<evidence type="ECO:0000313" key="3">
    <source>
        <dbReference type="Proteomes" id="UP000554726"/>
    </source>
</evidence>
<dbReference type="InterPro" id="IPR037151">
    <property type="entry name" value="AlkB-like_sf"/>
</dbReference>